<gene>
    <name evidence="1" type="ORF">MNBD_PLANCTO03-2419</name>
</gene>
<dbReference type="SUPFAM" id="SSF46785">
    <property type="entry name" value="Winged helix' DNA-binding domain"/>
    <property type="match status" value="1"/>
</dbReference>
<proteinExistence type="predicted"/>
<reference evidence="1" key="1">
    <citation type="submission" date="2018-06" db="EMBL/GenBank/DDBJ databases">
        <authorList>
            <person name="Zhirakovskaya E."/>
        </authorList>
    </citation>
    <scope>NUCLEOTIDE SEQUENCE</scope>
</reference>
<dbReference type="GO" id="GO:1900376">
    <property type="term" value="P:regulation of secondary metabolite biosynthetic process"/>
    <property type="evidence" value="ECO:0007669"/>
    <property type="project" value="TreeGrafter"/>
</dbReference>
<dbReference type="PANTHER" id="PTHR33202">
    <property type="entry name" value="ZINC UPTAKE REGULATION PROTEIN"/>
    <property type="match status" value="1"/>
</dbReference>
<organism evidence="1">
    <name type="scientific">hydrothermal vent metagenome</name>
    <dbReference type="NCBI Taxonomy" id="652676"/>
    <lineage>
        <taxon>unclassified sequences</taxon>
        <taxon>metagenomes</taxon>
        <taxon>ecological metagenomes</taxon>
    </lineage>
</organism>
<sequence length="148" mass="16111">MGDIRQAFQDAGLRHTRQREAVFAALVATDTHPTAEELHELVRQDEPGLSLATIYNSLEVLSEAGLCRRLPSNGGPTRFDADLSEHVHIILPDGRVLDVPEPLASELLKALPAGLVQDIEAQTGIEMCGLGVQLVAFARNEPRENLDL</sequence>
<dbReference type="GO" id="GO:0045892">
    <property type="term" value="P:negative regulation of DNA-templated transcription"/>
    <property type="evidence" value="ECO:0007669"/>
    <property type="project" value="TreeGrafter"/>
</dbReference>
<dbReference type="GO" id="GO:0003700">
    <property type="term" value="F:DNA-binding transcription factor activity"/>
    <property type="evidence" value="ECO:0007669"/>
    <property type="project" value="InterPro"/>
</dbReference>
<dbReference type="AlphaFoldDB" id="A0A3B1E8D7"/>
<dbReference type="InterPro" id="IPR002481">
    <property type="entry name" value="FUR"/>
</dbReference>
<dbReference type="CDD" id="cd07153">
    <property type="entry name" value="Fur_like"/>
    <property type="match status" value="1"/>
</dbReference>
<dbReference type="Gene3D" id="1.10.10.10">
    <property type="entry name" value="Winged helix-like DNA-binding domain superfamily/Winged helix DNA-binding domain"/>
    <property type="match status" value="1"/>
</dbReference>
<dbReference type="InterPro" id="IPR036388">
    <property type="entry name" value="WH-like_DNA-bd_sf"/>
</dbReference>
<name>A0A3B1E8D7_9ZZZZ</name>
<dbReference type="Pfam" id="PF01475">
    <property type="entry name" value="FUR"/>
    <property type="match status" value="1"/>
</dbReference>
<dbReference type="EMBL" id="UOGK01000498">
    <property type="protein sequence ID" value="VAX41157.1"/>
    <property type="molecule type" value="Genomic_DNA"/>
</dbReference>
<dbReference type="GO" id="GO:0008270">
    <property type="term" value="F:zinc ion binding"/>
    <property type="evidence" value="ECO:0007669"/>
    <property type="project" value="TreeGrafter"/>
</dbReference>
<evidence type="ECO:0000313" key="1">
    <source>
        <dbReference type="EMBL" id="VAX41157.1"/>
    </source>
</evidence>
<dbReference type="InterPro" id="IPR036390">
    <property type="entry name" value="WH_DNA-bd_sf"/>
</dbReference>
<accession>A0A3B1E8D7</accession>
<dbReference type="PANTHER" id="PTHR33202:SF7">
    <property type="entry name" value="FERRIC UPTAKE REGULATION PROTEIN"/>
    <property type="match status" value="1"/>
</dbReference>
<dbReference type="GO" id="GO:0000976">
    <property type="term" value="F:transcription cis-regulatory region binding"/>
    <property type="evidence" value="ECO:0007669"/>
    <property type="project" value="TreeGrafter"/>
</dbReference>
<protein>
    <submittedName>
        <fullName evidence="1">Peroxide stress regulator PerR, FUR family</fullName>
    </submittedName>
</protein>